<dbReference type="Gene3D" id="2.120.10.10">
    <property type="match status" value="1"/>
</dbReference>
<proteinExistence type="predicted"/>
<evidence type="ECO:0000256" key="1">
    <source>
        <dbReference type="SAM" id="SignalP"/>
    </source>
</evidence>
<feature type="signal peptide" evidence="1">
    <location>
        <begin position="1"/>
        <end position="19"/>
    </location>
</feature>
<dbReference type="SUPFAM" id="SSF50939">
    <property type="entry name" value="Sialidases"/>
    <property type="match status" value="1"/>
</dbReference>
<organism evidence="2 3">
    <name type="scientific">Mucilaginibacter straminoryzae</name>
    <dbReference type="NCBI Taxonomy" id="2932774"/>
    <lineage>
        <taxon>Bacteria</taxon>
        <taxon>Pseudomonadati</taxon>
        <taxon>Bacteroidota</taxon>
        <taxon>Sphingobacteriia</taxon>
        <taxon>Sphingobacteriales</taxon>
        <taxon>Sphingobacteriaceae</taxon>
        <taxon>Mucilaginibacter</taxon>
    </lineage>
</organism>
<feature type="chain" id="PRO_5040782717" evidence="1">
    <location>
        <begin position="20"/>
        <end position="424"/>
    </location>
</feature>
<comment type="caution">
    <text evidence="2">The sequence shown here is derived from an EMBL/GenBank/DDBJ whole genome shotgun (WGS) entry which is preliminary data.</text>
</comment>
<dbReference type="Pfam" id="PF15892">
    <property type="entry name" value="BNR_4"/>
    <property type="match status" value="1"/>
</dbReference>
<keyword evidence="1" id="KW-0732">Signal</keyword>
<gene>
    <name evidence="2" type="ORF">MUY27_05365</name>
</gene>
<evidence type="ECO:0000313" key="2">
    <source>
        <dbReference type="EMBL" id="MCJ8209127.1"/>
    </source>
</evidence>
<accession>A0A9X1X0S2</accession>
<reference evidence="2" key="1">
    <citation type="submission" date="2022-04" db="EMBL/GenBank/DDBJ databases">
        <title>Mucilaginibacter sp. RS28 isolated from freshwater.</title>
        <authorList>
            <person name="Ko S.-R."/>
        </authorList>
    </citation>
    <scope>NUCLEOTIDE SEQUENCE</scope>
    <source>
        <strain evidence="2">RS28</strain>
    </source>
</reference>
<dbReference type="RefSeq" id="WP_245128959.1">
    <property type="nucleotide sequence ID" value="NZ_JALJEJ010000002.1"/>
</dbReference>
<sequence>MLVALLWPAGLFAQSSVIASDGWANNSVNTVVFRKNSLVTFKNIQYAAYYDAEQYVVLASRTLGTTTWQTHRTAFKGDATDAHKSISIIADGDGYLHVSWGHHNQPLNYCRSVRPGSLQLTDKLSMTSDRENKITYPEFYKLPSGDLLFFYRDGASGNGNLVLNRYDVKTKTWRHVQHNLIDGEGKRNAYWQITIDVKGTLHLSWVWRESPDVASNHDMCYAKSDDGGITWKKSTGEIYMLPITQSTAEYACHIPQNSELINQTAMFADENGHPYIATYWRGTGDAVPQYHLIYNTNGQWQSASLGFRKTGFSLSGAGTKSIPISRPQILAWKQGKKQAAALVFRDLERGSKVSIAVNRDLEQGSWKVTDLSAETVGSWEPTYDTELWKAQHKLDLFVEKTVQMDAEGKADIAPQQVQVIEWKP</sequence>
<dbReference type="AlphaFoldDB" id="A0A9X1X0S2"/>
<dbReference type="Proteomes" id="UP001139450">
    <property type="component" value="Unassembled WGS sequence"/>
</dbReference>
<dbReference type="InterPro" id="IPR036278">
    <property type="entry name" value="Sialidase_sf"/>
</dbReference>
<dbReference type="EMBL" id="JALJEJ010000002">
    <property type="protein sequence ID" value="MCJ8209127.1"/>
    <property type="molecule type" value="Genomic_DNA"/>
</dbReference>
<name>A0A9X1X0S2_9SPHI</name>
<keyword evidence="3" id="KW-1185">Reference proteome</keyword>
<evidence type="ECO:0000313" key="3">
    <source>
        <dbReference type="Proteomes" id="UP001139450"/>
    </source>
</evidence>
<protein>
    <submittedName>
        <fullName evidence="2">BNR repeat-containing protein</fullName>
    </submittedName>
</protein>